<dbReference type="AlphaFoldDB" id="A0A8K0XSL9"/>
<accession>A0A8K0XSL9</accession>
<reference evidence="1" key="1">
    <citation type="journal article" date="2021" name="New Phytol.">
        <title>Evolutionary innovations through gain and loss of genes in the ectomycorrhizal Boletales.</title>
        <authorList>
            <person name="Wu G."/>
            <person name="Miyauchi S."/>
            <person name="Morin E."/>
            <person name="Kuo A."/>
            <person name="Drula E."/>
            <person name="Varga T."/>
            <person name="Kohler A."/>
            <person name="Feng B."/>
            <person name="Cao Y."/>
            <person name="Lipzen A."/>
            <person name="Daum C."/>
            <person name="Hundley H."/>
            <person name="Pangilinan J."/>
            <person name="Johnson J."/>
            <person name="Barry K."/>
            <person name="LaButti K."/>
            <person name="Ng V."/>
            <person name="Ahrendt S."/>
            <person name="Min B."/>
            <person name="Choi I.G."/>
            <person name="Park H."/>
            <person name="Plett J.M."/>
            <person name="Magnuson J."/>
            <person name="Spatafora J.W."/>
            <person name="Nagy L.G."/>
            <person name="Henrissat B."/>
            <person name="Grigoriev I.V."/>
            <person name="Yang Z.L."/>
            <person name="Xu J."/>
            <person name="Martin F.M."/>
        </authorList>
    </citation>
    <scope>NUCLEOTIDE SEQUENCE</scope>
    <source>
        <strain evidence="1">KKN 215</strain>
    </source>
</reference>
<dbReference type="EMBL" id="JAEVFJ010000008">
    <property type="protein sequence ID" value="KAH8103150.1"/>
    <property type="molecule type" value="Genomic_DNA"/>
</dbReference>
<sequence length="361" mass="41011">MHPVTDPRSRAATQLEELNELYDISPDHRERCDMTRSLQQTTQLDRFVGFLLVLYPLLEHTLSPVDPFLGMVHRRPDFYLPFRELAPSRVKVTAVGGPYSLGHLLTRAGFFSVLVFRTITFSTPFLLQDDAIFFNNLDEFNAAIDPSRPAAHFCDVKCYGTPDPRRSPLNASKLWDLAARWTSFVMDDDGNAVTHTLTEFNDFLVSLRAPCLGRLQSYLTAADYSYTPLVAEPTPSEVASIAFKMGKNAGARKGLQDLGLIRVDGDVSKEDFIQSFQTVFDYSFARLGELRHRMQFDAVMLEHALCKYSRLKVKKRDLDMSSVSVAYILPVYVYIQMFVRLETIPPANVNLVLFTYPKNLQ</sequence>
<dbReference type="OrthoDB" id="2934473at2759"/>
<organism evidence="1 2">
    <name type="scientific">Cristinia sonorae</name>
    <dbReference type="NCBI Taxonomy" id="1940300"/>
    <lineage>
        <taxon>Eukaryota</taxon>
        <taxon>Fungi</taxon>
        <taxon>Dikarya</taxon>
        <taxon>Basidiomycota</taxon>
        <taxon>Agaricomycotina</taxon>
        <taxon>Agaricomycetes</taxon>
        <taxon>Agaricomycetidae</taxon>
        <taxon>Agaricales</taxon>
        <taxon>Pleurotineae</taxon>
        <taxon>Stephanosporaceae</taxon>
        <taxon>Cristinia</taxon>
    </lineage>
</organism>
<evidence type="ECO:0000313" key="2">
    <source>
        <dbReference type="Proteomes" id="UP000813824"/>
    </source>
</evidence>
<proteinExistence type="predicted"/>
<gene>
    <name evidence="1" type="ORF">BXZ70DRAFT_889519</name>
</gene>
<name>A0A8K0XSL9_9AGAR</name>
<protein>
    <submittedName>
        <fullName evidence="1">Uncharacterized protein</fullName>
    </submittedName>
</protein>
<keyword evidence="2" id="KW-1185">Reference proteome</keyword>
<evidence type="ECO:0000313" key="1">
    <source>
        <dbReference type="EMBL" id="KAH8103150.1"/>
    </source>
</evidence>
<dbReference type="Proteomes" id="UP000813824">
    <property type="component" value="Unassembled WGS sequence"/>
</dbReference>
<comment type="caution">
    <text evidence="1">The sequence shown here is derived from an EMBL/GenBank/DDBJ whole genome shotgun (WGS) entry which is preliminary data.</text>
</comment>